<gene>
    <name evidence="1" type="ORF">EYS09_28760</name>
</gene>
<sequence>MPLLPRRHKRRQWSRWNTVEEDAQVLGVARTLTSATRLMDVMRLLRPEDGISVSFTVNPGSVFADGLEDYFTGLGASVLSWREARRRSFDLAVACAVHPSMRRLDAPLVVMPHGAGYNRLVTESTGDAAAPAGLSRRELTRWGRVLPAAIGVSHEDQIARLARTCPRAVPVARLIGDYCWDRIEQSVPRRDLYRSKLGVGHGRRLVVINSTWSAHSLLGRCPDLPLKLVTALPADEFAVALVLHPNVWARHSRDRVHLRLAAAMDAGLLVLPPEEGWRAAVIASDWVVGDHGSTTFYSAALHRVLLLAATGLDELDPASPTAAFSRAAPRLDPDGDLLEQLLTAAEKHTPEDFQDPVDRQLAARGEAGRRHQEVMYPFLGHRNVTLPRHHPGPDPVPEPSPERHLGPTTFDVTGTVLPDDSVAVRRWPVVAHHHEEARGFYAVSDQETHEIWRATAAVLARTVIDAELGPEDWLRHHIQHPNSGLDVAVTALADDRCLLLLRRGDLLLEAHAPRPFGSPRPHLDPLLLGAAVTVWLNAARTAEELSRGLLIRTGTRATRVAFTAQP</sequence>
<proteinExistence type="predicted"/>
<name>A0A4Q9HQ96_STRKA</name>
<comment type="caution">
    <text evidence="1">The sequence shown here is derived from an EMBL/GenBank/DDBJ whole genome shotgun (WGS) entry which is preliminary data.</text>
</comment>
<evidence type="ECO:0008006" key="3">
    <source>
        <dbReference type="Google" id="ProtNLM"/>
    </source>
</evidence>
<dbReference type="EMBL" id="SIXH01000361">
    <property type="protein sequence ID" value="TBO56280.1"/>
    <property type="molecule type" value="Genomic_DNA"/>
</dbReference>
<keyword evidence="2" id="KW-1185">Reference proteome</keyword>
<evidence type="ECO:0000313" key="2">
    <source>
        <dbReference type="Proteomes" id="UP000292452"/>
    </source>
</evidence>
<organism evidence="1 2">
    <name type="scientific">Streptomyces kasugaensis</name>
    <dbReference type="NCBI Taxonomy" id="1946"/>
    <lineage>
        <taxon>Bacteria</taxon>
        <taxon>Bacillati</taxon>
        <taxon>Actinomycetota</taxon>
        <taxon>Actinomycetes</taxon>
        <taxon>Kitasatosporales</taxon>
        <taxon>Streptomycetaceae</taxon>
        <taxon>Streptomyces</taxon>
    </lineage>
</organism>
<evidence type="ECO:0000313" key="1">
    <source>
        <dbReference type="EMBL" id="TBO56280.1"/>
    </source>
</evidence>
<dbReference type="AlphaFoldDB" id="A0A4Q9HQ96"/>
<accession>A0A4Q9HQ96</accession>
<protein>
    <recommendedName>
        <fullName evidence="3">Translation initiation factor IF-2</fullName>
    </recommendedName>
</protein>
<dbReference type="RefSeq" id="WP_131125414.1">
    <property type="nucleotide sequence ID" value="NZ_SIXH01000361.1"/>
</dbReference>
<dbReference type="Proteomes" id="UP000292452">
    <property type="component" value="Unassembled WGS sequence"/>
</dbReference>
<reference evidence="1 2" key="1">
    <citation type="submission" date="2019-02" db="EMBL/GenBank/DDBJ databases">
        <title>Draft Genome Sequence of Streptomyces sp. AM-2504, identified by 16S rRNA comparative analysis as a Streptomyces Kasugaensis strain.</title>
        <authorList>
            <person name="Napolioni V."/>
            <person name="Giuliodori A.M."/>
            <person name="Spurio R."/>
            <person name="Fabbretti A."/>
        </authorList>
    </citation>
    <scope>NUCLEOTIDE SEQUENCE [LARGE SCALE GENOMIC DNA]</scope>
    <source>
        <strain evidence="1 2">AM-2504</strain>
    </source>
</reference>